<evidence type="ECO:0000259" key="2">
    <source>
        <dbReference type="PROSITE" id="PS50056"/>
    </source>
</evidence>
<feature type="domain" description="Tyrosine specific protein phosphatases" evidence="2">
    <location>
        <begin position="171"/>
        <end position="247"/>
    </location>
</feature>
<evidence type="ECO:0000313" key="3">
    <source>
        <dbReference type="EMBL" id="KAJ3649615.1"/>
    </source>
</evidence>
<dbReference type="AlphaFoldDB" id="A0AA38I5X3"/>
<comment type="caution">
    <text evidence="3">The sequence shown here is derived from an EMBL/GenBank/DDBJ whole genome shotgun (WGS) entry which is preliminary data.</text>
</comment>
<name>A0AA38I5X3_9CUCU</name>
<dbReference type="InterPro" id="IPR000387">
    <property type="entry name" value="Tyr_Pase_dom"/>
</dbReference>
<sequence length="287" mass="33336">MKQLNLDKKNCAKWPRGDFLANEICSDDYNRVVLETIEGEHDSDYVNASYVDSLLKPNAYIVTQGPTEETVTDFWRMVWQEKACCIVMLTKTFDFIKVMCVQYWPASKELEETYGGITIGIIQEEELANFHIRTFRLCKKELDQVVEERFILQFHFTEWHSHTCPFSNAVLEFRRRVRAVVGHRIKSNEAGPMVVHCNDGGGRSGVYLAIDANMELQEEEDKFDVFGYLKKLRQSRKGLVENVVAFKEKHLSENGIVGFFTRSLSQLILEIALRVALWEIVYELQKF</sequence>
<dbReference type="SMART" id="SM00404">
    <property type="entry name" value="PTPc_motif"/>
    <property type="match status" value="1"/>
</dbReference>
<dbReference type="GO" id="GO:0009653">
    <property type="term" value="P:anatomical structure morphogenesis"/>
    <property type="evidence" value="ECO:0007669"/>
    <property type="project" value="UniProtKB-ARBA"/>
</dbReference>
<organism evidence="3 4">
    <name type="scientific">Zophobas morio</name>
    <dbReference type="NCBI Taxonomy" id="2755281"/>
    <lineage>
        <taxon>Eukaryota</taxon>
        <taxon>Metazoa</taxon>
        <taxon>Ecdysozoa</taxon>
        <taxon>Arthropoda</taxon>
        <taxon>Hexapoda</taxon>
        <taxon>Insecta</taxon>
        <taxon>Pterygota</taxon>
        <taxon>Neoptera</taxon>
        <taxon>Endopterygota</taxon>
        <taxon>Coleoptera</taxon>
        <taxon>Polyphaga</taxon>
        <taxon>Cucujiformia</taxon>
        <taxon>Tenebrionidae</taxon>
        <taxon>Zophobas</taxon>
    </lineage>
</organism>
<dbReference type="InterPro" id="IPR003595">
    <property type="entry name" value="Tyr_Pase_cat"/>
</dbReference>
<dbReference type="PROSITE" id="PS50056">
    <property type="entry name" value="TYR_PHOSPHATASE_2"/>
    <property type="match status" value="1"/>
</dbReference>
<dbReference type="FunFam" id="3.90.190.10:FF:000062">
    <property type="entry name" value="Receptor-type tyrosine-protein phosphatase kappa"/>
    <property type="match status" value="1"/>
</dbReference>
<evidence type="ECO:0000313" key="4">
    <source>
        <dbReference type="Proteomes" id="UP001168821"/>
    </source>
</evidence>
<dbReference type="PROSITE" id="PS00383">
    <property type="entry name" value="TYR_PHOSPHATASE_1"/>
    <property type="match status" value="1"/>
</dbReference>
<dbReference type="InterPro" id="IPR050348">
    <property type="entry name" value="Protein-Tyr_Phosphatase"/>
</dbReference>
<evidence type="ECO:0000259" key="1">
    <source>
        <dbReference type="PROSITE" id="PS50055"/>
    </source>
</evidence>
<dbReference type="PROSITE" id="PS50055">
    <property type="entry name" value="TYR_PHOSPHATASE_PTP"/>
    <property type="match status" value="1"/>
</dbReference>
<proteinExistence type="predicted"/>
<dbReference type="InterPro" id="IPR000242">
    <property type="entry name" value="PTP_cat"/>
</dbReference>
<dbReference type="CDD" id="cd00047">
    <property type="entry name" value="PTPc"/>
    <property type="match status" value="1"/>
</dbReference>
<evidence type="ECO:0008006" key="5">
    <source>
        <dbReference type="Google" id="ProtNLM"/>
    </source>
</evidence>
<keyword evidence="4" id="KW-1185">Reference proteome</keyword>
<feature type="domain" description="Tyrosine-protein phosphatase" evidence="1">
    <location>
        <begin position="18"/>
        <end position="242"/>
    </location>
</feature>
<dbReference type="PANTHER" id="PTHR19134">
    <property type="entry name" value="RECEPTOR-TYPE TYROSINE-PROTEIN PHOSPHATASE"/>
    <property type="match status" value="1"/>
</dbReference>
<dbReference type="Proteomes" id="UP001168821">
    <property type="component" value="Unassembled WGS sequence"/>
</dbReference>
<dbReference type="EMBL" id="JALNTZ010000006">
    <property type="protein sequence ID" value="KAJ3649615.1"/>
    <property type="molecule type" value="Genomic_DNA"/>
</dbReference>
<accession>A0AA38I5X3</accession>
<dbReference type="SUPFAM" id="SSF52799">
    <property type="entry name" value="(Phosphotyrosine protein) phosphatases II"/>
    <property type="match status" value="1"/>
</dbReference>
<dbReference type="SMART" id="SM00194">
    <property type="entry name" value="PTPc"/>
    <property type="match status" value="1"/>
</dbReference>
<dbReference type="PRINTS" id="PR00700">
    <property type="entry name" value="PRTYPHPHTASE"/>
</dbReference>
<dbReference type="GO" id="GO:0004725">
    <property type="term" value="F:protein tyrosine phosphatase activity"/>
    <property type="evidence" value="ECO:0007669"/>
    <property type="project" value="InterPro"/>
</dbReference>
<gene>
    <name evidence="3" type="ORF">Zmor_021347</name>
</gene>
<dbReference type="Gene3D" id="3.90.190.10">
    <property type="entry name" value="Protein tyrosine phosphatase superfamily"/>
    <property type="match status" value="1"/>
</dbReference>
<dbReference type="GO" id="GO:0048666">
    <property type="term" value="P:neuron development"/>
    <property type="evidence" value="ECO:0007669"/>
    <property type="project" value="UniProtKB-ARBA"/>
</dbReference>
<reference evidence="3" key="1">
    <citation type="journal article" date="2023" name="G3 (Bethesda)">
        <title>Whole genome assemblies of Zophobas morio and Tenebrio molitor.</title>
        <authorList>
            <person name="Kaur S."/>
            <person name="Stinson S.A."/>
            <person name="diCenzo G.C."/>
        </authorList>
    </citation>
    <scope>NUCLEOTIDE SEQUENCE</scope>
    <source>
        <strain evidence="3">QUZm001</strain>
    </source>
</reference>
<dbReference type="Pfam" id="PF00102">
    <property type="entry name" value="Y_phosphatase"/>
    <property type="match status" value="1"/>
</dbReference>
<protein>
    <recommendedName>
        <fullName evidence="5">Receptor-type tyrosine-protein phosphatase kappa</fullName>
    </recommendedName>
</protein>
<dbReference type="InterPro" id="IPR029021">
    <property type="entry name" value="Prot-tyrosine_phosphatase-like"/>
</dbReference>
<dbReference type="InterPro" id="IPR016130">
    <property type="entry name" value="Tyr_Pase_AS"/>
</dbReference>
<dbReference type="PANTHER" id="PTHR19134:SF561">
    <property type="entry name" value="PROTEIN TYROSINE PHOSPHATASE 36E, ISOFORM A"/>
    <property type="match status" value="1"/>
</dbReference>